<evidence type="ECO:0000259" key="1">
    <source>
        <dbReference type="Pfam" id="PF19303"/>
    </source>
</evidence>
<dbReference type="GO" id="GO:0006431">
    <property type="term" value="P:methionyl-tRNA aminoacylation"/>
    <property type="evidence" value="ECO:0007669"/>
    <property type="project" value="TreeGrafter"/>
</dbReference>
<evidence type="ECO:0000313" key="2">
    <source>
        <dbReference type="EMBL" id="GAI29306.1"/>
    </source>
</evidence>
<dbReference type="AlphaFoldDB" id="X1NGH4"/>
<dbReference type="EMBL" id="BARV01016636">
    <property type="protein sequence ID" value="GAI29306.1"/>
    <property type="molecule type" value="Genomic_DNA"/>
</dbReference>
<dbReference type="Gene3D" id="1.10.730.10">
    <property type="entry name" value="Isoleucyl-tRNA Synthetase, Domain 1"/>
    <property type="match status" value="1"/>
</dbReference>
<dbReference type="InterPro" id="IPR009080">
    <property type="entry name" value="tRNAsynth_Ia_anticodon-bd"/>
</dbReference>
<comment type="caution">
    <text evidence="2">The sequence shown here is derived from an EMBL/GenBank/DDBJ whole genome shotgun (WGS) entry which is preliminary data.</text>
</comment>
<accession>X1NGH4</accession>
<sequence length="177" mass="20112">GCVPMPTNYDVLSKYMEDLSADISVDMYKLNINIDDSTANMIEDAKSLFQNVDDNLSKCQFKQAIMTAMHLAQETNQYLDKKSPWKVIKEDRQNAADSLYVALYVISCLRTILYPFLPFSSQKLHELLGFEGSVEADGWQLHFPPPGQKLLPPKPLFAKLEEELAKEEAGRLGHVHY</sequence>
<dbReference type="SUPFAM" id="SSF47323">
    <property type="entry name" value="Anticodon-binding domain of a subclass of class I aminoacyl-tRNA synthetases"/>
    <property type="match status" value="1"/>
</dbReference>
<dbReference type="PANTHER" id="PTHR45765:SF1">
    <property type="entry name" value="METHIONINE--TRNA LIGASE, CYTOPLASMIC"/>
    <property type="match status" value="1"/>
</dbReference>
<dbReference type="GO" id="GO:0004825">
    <property type="term" value="F:methionine-tRNA ligase activity"/>
    <property type="evidence" value="ECO:0007669"/>
    <property type="project" value="InterPro"/>
</dbReference>
<feature type="domain" description="Methionyl-tRNA synthetase anticodon-binding" evidence="1">
    <location>
        <begin position="36"/>
        <end position="171"/>
    </location>
</feature>
<gene>
    <name evidence="2" type="ORF">S06H3_28502</name>
</gene>
<dbReference type="GO" id="GO:0005524">
    <property type="term" value="F:ATP binding"/>
    <property type="evidence" value="ECO:0007669"/>
    <property type="project" value="InterPro"/>
</dbReference>
<dbReference type="InterPro" id="IPR023458">
    <property type="entry name" value="Met-tRNA_ligase_1"/>
</dbReference>
<dbReference type="GO" id="GO:0005829">
    <property type="term" value="C:cytosol"/>
    <property type="evidence" value="ECO:0007669"/>
    <property type="project" value="TreeGrafter"/>
</dbReference>
<dbReference type="PANTHER" id="PTHR45765">
    <property type="entry name" value="METHIONINE--TRNA LIGASE"/>
    <property type="match status" value="1"/>
</dbReference>
<organism evidence="2">
    <name type="scientific">marine sediment metagenome</name>
    <dbReference type="NCBI Taxonomy" id="412755"/>
    <lineage>
        <taxon>unclassified sequences</taxon>
        <taxon>metagenomes</taxon>
        <taxon>ecological metagenomes</taxon>
    </lineage>
</organism>
<name>X1NGH4_9ZZZZ</name>
<feature type="non-terminal residue" evidence="2">
    <location>
        <position position="1"/>
    </location>
</feature>
<dbReference type="Pfam" id="PF19303">
    <property type="entry name" value="Anticodon_3"/>
    <property type="match status" value="1"/>
</dbReference>
<reference evidence="2" key="1">
    <citation type="journal article" date="2014" name="Front. Microbiol.">
        <title>High frequency of phylogenetically diverse reductive dehalogenase-homologous genes in deep subseafloor sedimentary metagenomes.</title>
        <authorList>
            <person name="Kawai M."/>
            <person name="Futagami T."/>
            <person name="Toyoda A."/>
            <person name="Takaki Y."/>
            <person name="Nishi S."/>
            <person name="Hori S."/>
            <person name="Arai W."/>
            <person name="Tsubouchi T."/>
            <person name="Morono Y."/>
            <person name="Uchiyama I."/>
            <person name="Ito T."/>
            <person name="Fujiyama A."/>
            <person name="Inagaki F."/>
            <person name="Takami H."/>
        </authorList>
    </citation>
    <scope>NUCLEOTIDE SEQUENCE</scope>
    <source>
        <strain evidence="2">Expedition CK06-06</strain>
    </source>
</reference>
<proteinExistence type="predicted"/>
<protein>
    <recommendedName>
        <fullName evidence="1">Methionyl-tRNA synthetase anticodon-binding domain-containing protein</fullName>
    </recommendedName>
</protein>
<dbReference type="InterPro" id="IPR041872">
    <property type="entry name" value="Anticodon_Met"/>
</dbReference>